<dbReference type="InterPro" id="IPR036397">
    <property type="entry name" value="RNaseH_sf"/>
</dbReference>
<keyword evidence="3" id="KW-0540">Nuclease</keyword>
<dbReference type="Pfam" id="PF17917">
    <property type="entry name" value="RT_RNaseH"/>
    <property type="match status" value="1"/>
</dbReference>
<dbReference type="PANTHER" id="PTHR33223:SF11">
    <property type="entry name" value="ELEMENT PROTEIN, PUTATIVE-RELATED"/>
    <property type="match status" value="1"/>
</dbReference>
<comment type="caution">
    <text evidence="10">The sequence shown here is derived from an EMBL/GenBank/DDBJ whole genome shotgun (WGS) entry which is preliminary data.</text>
</comment>
<reference evidence="10" key="1">
    <citation type="journal article" date="2022" name="Int. J. Mol. Sci.">
        <title>Draft Genome of Tanacetum Coccineum: Genomic Comparison of Closely Related Tanacetum-Family Plants.</title>
        <authorList>
            <person name="Yamashiro T."/>
            <person name="Shiraishi A."/>
            <person name="Nakayama K."/>
            <person name="Satake H."/>
        </authorList>
    </citation>
    <scope>NUCLEOTIDE SEQUENCE</scope>
</reference>
<reference evidence="10" key="2">
    <citation type="submission" date="2022-01" db="EMBL/GenBank/DDBJ databases">
        <authorList>
            <person name="Yamashiro T."/>
            <person name="Shiraishi A."/>
            <person name="Satake H."/>
            <person name="Nakayama K."/>
        </authorList>
    </citation>
    <scope>NUCLEOTIDE SEQUENCE</scope>
</reference>
<sequence length="505" mass="57214">MPSNVKMYDGSGDPEDHLKIFQTAANVERWAMPTWCHMFNSTLIGSARLWFDELPPESIDSYIELRKAFLANFLQQKNTSRTPLRFTTLNKGKGNQIKPSWNASRPKACTRAGNLGNGYNKVQSTIANVRLHRELEQEQVLELESRQEGRNLRNEKASAIFMMQPWQRLTRQKVTQSFSTNPKISLLPLESDNGQESPMVIEVEIGEHLIHRMYVDGVSASEFLRRKAFNKRSDEFHGSTVTISIQHNHWQTRNLEDSSRLLNRAWISIADLPMLTAPKPREELIMYLCATREAINAPNGKTDTSPSARRKKAKKIFPGTPNSGHHGSADQANLIAARECRKNDGSSCLEGSGAGLILTNPEGMEFTYALRFEFVASNNEVEYEALVAGFAPILALPEGLGVVLMKNKKVVAYASHQLTIHEKNYMTHDLELGAVKELNMRQRHWLKLLSDYDCEIRYRPGKANVIEVVKPENFEVEDVGGMIRKGKLDNPKQERLEPRANNIVF</sequence>
<dbReference type="GO" id="GO:0003964">
    <property type="term" value="F:RNA-directed DNA polymerase activity"/>
    <property type="evidence" value="ECO:0007669"/>
    <property type="project" value="UniProtKB-KW"/>
</dbReference>
<dbReference type="SUPFAM" id="SSF56672">
    <property type="entry name" value="DNA/RNA polymerases"/>
    <property type="match status" value="1"/>
</dbReference>
<dbReference type="Pfam" id="PF03732">
    <property type="entry name" value="Retrotrans_gag"/>
    <property type="match status" value="1"/>
</dbReference>
<evidence type="ECO:0000256" key="2">
    <source>
        <dbReference type="ARBA" id="ARBA00022695"/>
    </source>
</evidence>
<keyword evidence="1" id="KW-0808">Transferase</keyword>
<name>A0ABQ5DII0_9ASTR</name>
<dbReference type="InterPro" id="IPR041373">
    <property type="entry name" value="RT_RNaseH"/>
</dbReference>
<feature type="region of interest" description="Disordered" evidence="7">
    <location>
        <begin position="298"/>
        <end position="329"/>
    </location>
</feature>
<keyword evidence="11" id="KW-1185">Reference proteome</keyword>
<dbReference type="EMBL" id="BQNB010015278">
    <property type="protein sequence ID" value="GJT38098.1"/>
    <property type="molecule type" value="Genomic_DNA"/>
</dbReference>
<evidence type="ECO:0000259" key="9">
    <source>
        <dbReference type="Pfam" id="PF17917"/>
    </source>
</evidence>
<protein>
    <submittedName>
        <fullName evidence="10">Reverse transcriptase domain-containing protein</fullName>
    </submittedName>
</protein>
<evidence type="ECO:0000259" key="8">
    <source>
        <dbReference type="Pfam" id="PF03732"/>
    </source>
</evidence>
<dbReference type="InterPro" id="IPR005162">
    <property type="entry name" value="Retrotrans_gag_dom"/>
</dbReference>
<accession>A0ABQ5DII0</accession>
<evidence type="ECO:0000313" key="11">
    <source>
        <dbReference type="Proteomes" id="UP001151760"/>
    </source>
</evidence>
<evidence type="ECO:0000256" key="3">
    <source>
        <dbReference type="ARBA" id="ARBA00022722"/>
    </source>
</evidence>
<evidence type="ECO:0000256" key="4">
    <source>
        <dbReference type="ARBA" id="ARBA00022759"/>
    </source>
</evidence>
<dbReference type="Gene3D" id="3.30.420.10">
    <property type="entry name" value="Ribonuclease H-like superfamily/Ribonuclease H"/>
    <property type="match status" value="1"/>
</dbReference>
<feature type="domain" description="Reverse transcriptase RNase H-like" evidence="9">
    <location>
        <begin position="397"/>
        <end position="447"/>
    </location>
</feature>
<evidence type="ECO:0000313" key="10">
    <source>
        <dbReference type="EMBL" id="GJT38098.1"/>
    </source>
</evidence>
<gene>
    <name evidence="10" type="ORF">Tco_0937963</name>
</gene>
<proteinExistence type="predicted"/>
<feature type="domain" description="Retrotransposon gag" evidence="8">
    <location>
        <begin position="38"/>
        <end position="92"/>
    </location>
</feature>
<organism evidence="10 11">
    <name type="scientific">Tanacetum coccineum</name>
    <dbReference type="NCBI Taxonomy" id="301880"/>
    <lineage>
        <taxon>Eukaryota</taxon>
        <taxon>Viridiplantae</taxon>
        <taxon>Streptophyta</taxon>
        <taxon>Embryophyta</taxon>
        <taxon>Tracheophyta</taxon>
        <taxon>Spermatophyta</taxon>
        <taxon>Magnoliopsida</taxon>
        <taxon>eudicotyledons</taxon>
        <taxon>Gunneridae</taxon>
        <taxon>Pentapetalae</taxon>
        <taxon>asterids</taxon>
        <taxon>campanulids</taxon>
        <taxon>Asterales</taxon>
        <taxon>Asteraceae</taxon>
        <taxon>Asteroideae</taxon>
        <taxon>Anthemideae</taxon>
        <taxon>Anthemidinae</taxon>
        <taxon>Tanacetum</taxon>
    </lineage>
</organism>
<keyword evidence="2" id="KW-0548">Nucleotidyltransferase</keyword>
<keyword evidence="5" id="KW-0378">Hydrolase</keyword>
<keyword evidence="6 10" id="KW-0695">RNA-directed DNA polymerase</keyword>
<dbReference type="PANTHER" id="PTHR33223">
    <property type="entry name" value="CCHC-TYPE DOMAIN-CONTAINING PROTEIN"/>
    <property type="match status" value="1"/>
</dbReference>
<keyword evidence="4" id="KW-0255">Endonuclease</keyword>
<evidence type="ECO:0000256" key="5">
    <source>
        <dbReference type="ARBA" id="ARBA00022801"/>
    </source>
</evidence>
<evidence type="ECO:0000256" key="1">
    <source>
        <dbReference type="ARBA" id="ARBA00022679"/>
    </source>
</evidence>
<dbReference type="Proteomes" id="UP001151760">
    <property type="component" value="Unassembled WGS sequence"/>
</dbReference>
<evidence type="ECO:0000256" key="7">
    <source>
        <dbReference type="SAM" id="MobiDB-lite"/>
    </source>
</evidence>
<evidence type="ECO:0000256" key="6">
    <source>
        <dbReference type="ARBA" id="ARBA00022918"/>
    </source>
</evidence>
<dbReference type="InterPro" id="IPR043502">
    <property type="entry name" value="DNA/RNA_pol_sf"/>
</dbReference>